<protein>
    <submittedName>
        <fullName evidence="2">TIL domain-containing protein</fullName>
    </submittedName>
</protein>
<evidence type="ECO:0000313" key="4">
    <source>
        <dbReference type="WormBase" id="Y51H4A.936"/>
    </source>
</evidence>
<reference evidence="2 3" key="1">
    <citation type="journal article" date="1998" name="Science">
        <title>Genome sequence of the nematode C. elegans: a platform for investigating biology.</title>
        <authorList>
            <consortium name="The C. elegans sequencing consortium"/>
            <person name="Sulson J.E."/>
            <person name="Waterston R."/>
        </authorList>
    </citation>
    <scope>NUCLEOTIDE SEQUENCE [LARGE SCALE GENOMIC DNA]</scope>
    <source>
        <strain evidence="2 3">Bristol N2</strain>
    </source>
</reference>
<dbReference type="InParanoid" id="D3DEM4"/>
<dbReference type="PaxDb" id="6239-Y51H4A.936"/>
<keyword evidence="1" id="KW-0732">Signal</keyword>
<feature type="signal peptide" evidence="1">
    <location>
        <begin position="1"/>
        <end position="17"/>
    </location>
</feature>
<name>D3DEM4_CAEEL</name>
<dbReference type="KEGG" id="cel:CELE_Y51H4A.936"/>
<keyword evidence="3" id="KW-1185">Reference proteome</keyword>
<evidence type="ECO:0000256" key="1">
    <source>
        <dbReference type="SAM" id="SignalP"/>
    </source>
</evidence>
<dbReference type="HOGENOM" id="CLU_197005_0_0_1"/>
<feature type="chain" id="PRO_5003042034" evidence="1">
    <location>
        <begin position="18"/>
        <end position="66"/>
    </location>
</feature>
<dbReference type="WormBase" id="Y51H4A.936">
    <property type="protein sequence ID" value="CE44524"/>
    <property type="gene ID" value="WBGene00194924"/>
</dbReference>
<accession>D3DEM4</accession>
<evidence type="ECO:0000313" key="3">
    <source>
        <dbReference type="Proteomes" id="UP000001940"/>
    </source>
</evidence>
<evidence type="ECO:0000313" key="2">
    <source>
        <dbReference type="EMBL" id="CBJ25110.1"/>
    </source>
</evidence>
<dbReference type="AGR" id="WB:WBGene00194924"/>
<dbReference type="STRING" id="6239.Y51H4A.936.1"/>
<gene>
    <name evidence="2" type="ORF">CELE_Y51H4A.936</name>
    <name evidence="2 4" type="ORF">Y51H4A.936</name>
</gene>
<dbReference type="EMBL" id="BX284604">
    <property type="protein sequence ID" value="CBJ25110.1"/>
    <property type="molecule type" value="Genomic_DNA"/>
</dbReference>
<dbReference type="Proteomes" id="UP000001940">
    <property type="component" value="Chromosome IV"/>
</dbReference>
<dbReference type="CTD" id="13209646"/>
<proteinExistence type="predicted"/>
<dbReference type="Bgee" id="WBGene00194924">
    <property type="expression patterns" value="Expressed in adult organism"/>
</dbReference>
<dbReference type="AlphaFoldDB" id="D3DEM4"/>
<dbReference type="GeneID" id="13209646"/>
<organism evidence="2 3">
    <name type="scientific">Caenorhabditis elegans</name>
    <dbReference type="NCBI Taxonomy" id="6239"/>
    <lineage>
        <taxon>Eukaryota</taxon>
        <taxon>Metazoa</taxon>
        <taxon>Ecdysozoa</taxon>
        <taxon>Nematoda</taxon>
        <taxon>Chromadorea</taxon>
        <taxon>Rhabditida</taxon>
        <taxon>Rhabditina</taxon>
        <taxon>Rhabditomorpha</taxon>
        <taxon>Rhabditoidea</taxon>
        <taxon>Rhabditidae</taxon>
        <taxon>Peloderinae</taxon>
        <taxon>Caenorhabditis</taxon>
    </lineage>
</organism>
<dbReference type="RefSeq" id="NP_001255898.1">
    <property type="nucleotide sequence ID" value="NM_001268969.1"/>
</dbReference>
<sequence>MKVFLLLLICLATLAYSQNTIPKHFLDCPYPKICASGLCVNFGRNCNFHCRENQICLPGSGKCVDR</sequence>